<evidence type="ECO:0000313" key="1">
    <source>
        <dbReference type="EMBL" id="KAJ1124548.1"/>
    </source>
</evidence>
<organism evidence="1 2">
    <name type="scientific">Pleurodeles waltl</name>
    <name type="common">Iberian ribbed newt</name>
    <dbReference type="NCBI Taxonomy" id="8319"/>
    <lineage>
        <taxon>Eukaryota</taxon>
        <taxon>Metazoa</taxon>
        <taxon>Chordata</taxon>
        <taxon>Craniata</taxon>
        <taxon>Vertebrata</taxon>
        <taxon>Euteleostomi</taxon>
        <taxon>Amphibia</taxon>
        <taxon>Batrachia</taxon>
        <taxon>Caudata</taxon>
        <taxon>Salamandroidea</taxon>
        <taxon>Salamandridae</taxon>
        <taxon>Pleurodelinae</taxon>
        <taxon>Pleurodeles</taxon>
    </lineage>
</organism>
<accession>A0AAV7PDE5</accession>
<name>A0AAV7PDE5_PLEWA</name>
<evidence type="ECO:0000313" key="2">
    <source>
        <dbReference type="Proteomes" id="UP001066276"/>
    </source>
</evidence>
<proteinExistence type="predicted"/>
<dbReference type="AlphaFoldDB" id="A0AAV7PDE5"/>
<protein>
    <submittedName>
        <fullName evidence="1">Uncharacterized protein</fullName>
    </submittedName>
</protein>
<dbReference type="Proteomes" id="UP001066276">
    <property type="component" value="Chromosome 7"/>
</dbReference>
<comment type="caution">
    <text evidence="1">The sequence shown here is derived from an EMBL/GenBank/DDBJ whole genome shotgun (WGS) entry which is preliminary data.</text>
</comment>
<gene>
    <name evidence="1" type="ORF">NDU88_002999</name>
</gene>
<keyword evidence="2" id="KW-1185">Reference proteome</keyword>
<dbReference type="EMBL" id="JANPWB010000011">
    <property type="protein sequence ID" value="KAJ1124548.1"/>
    <property type="molecule type" value="Genomic_DNA"/>
</dbReference>
<sequence length="305" mass="32483">MGQTRGGGPVREVTDPQAVVLTPCTSRSTDPMMWMMEQLLTGSVACIRRSPRLFCSVGEEVVDPHCPVAMTRDNGPFGLLPSLVGCASLELYAQWGGGRGASWLKSLTTAAARYCCDVSHQCTHSLIFAPHTRLLLVASSGLLVAAEHLDMGQKVIWALPEAASSPSAPLGNSQLSLGLRPSGIVGQTPGPTVPSDLSPAAAELGGLRRQQSFGPQTPRVLPLSSPAAFPRPQWGHDGFLAWFPHFISPSGRIPYLNRFGTMQWLRIASVGQDIEGLQRAEHGGGSGSIRPVCPLAHGHYTDYTT</sequence>
<reference evidence="1" key="1">
    <citation type="journal article" date="2022" name="bioRxiv">
        <title>Sequencing and chromosome-scale assembly of the giantPleurodeles waltlgenome.</title>
        <authorList>
            <person name="Brown T."/>
            <person name="Elewa A."/>
            <person name="Iarovenko S."/>
            <person name="Subramanian E."/>
            <person name="Araus A.J."/>
            <person name="Petzold A."/>
            <person name="Susuki M."/>
            <person name="Suzuki K.-i.T."/>
            <person name="Hayashi T."/>
            <person name="Toyoda A."/>
            <person name="Oliveira C."/>
            <person name="Osipova E."/>
            <person name="Leigh N.D."/>
            <person name="Simon A."/>
            <person name="Yun M.H."/>
        </authorList>
    </citation>
    <scope>NUCLEOTIDE SEQUENCE</scope>
    <source>
        <strain evidence="1">20211129_DDA</strain>
        <tissue evidence="1">Liver</tissue>
    </source>
</reference>